<evidence type="ECO:0000256" key="7">
    <source>
        <dbReference type="SAM" id="Phobius"/>
    </source>
</evidence>
<dbReference type="InterPro" id="IPR019931">
    <property type="entry name" value="LPXTG_anchor"/>
</dbReference>
<feature type="domain" description="Gram-positive cocci surface proteins LPxTG" evidence="9">
    <location>
        <begin position="692"/>
        <end position="726"/>
    </location>
</feature>
<feature type="region of interest" description="Disordered" evidence="6">
    <location>
        <begin position="663"/>
        <end position="697"/>
    </location>
</feature>
<feature type="region of interest" description="Disordered" evidence="6">
    <location>
        <begin position="499"/>
        <end position="552"/>
    </location>
</feature>
<evidence type="ECO:0000256" key="1">
    <source>
        <dbReference type="ARBA" id="ARBA00022512"/>
    </source>
</evidence>
<dbReference type="PROSITE" id="PS50847">
    <property type="entry name" value="GRAM_POS_ANCHORING"/>
    <property type="match status" value="1"/>
</dbReference>
<dbReference type="Pfam" id="PF02225">
    <property type="entry name" value="PA"/>
    <property type="match status" value="1"/>
</dbReference>
<dbReference type="InterPro" id="IPR045175">
    <property type="entry name" value="M28_fam"/>
</dbReference>
<evidence type="ECO:0000256" key="8">
    <source>
        <dbReference type="SAM" id="SignalP"/>
    </source>
</evidence>
<evidence type="ECO:0000256" key="5">
    <source>
        <dbReference type="ARBA" id="ARBA00023088"/>
    </source>
</evidence>
<feature type="transmembrane region" description="Helical" evidence="7">
    <location>
        <begin position="700"/>
        <end position="720"/>
    </location>
</feature>
<dbReference type="RefSeq" id="WP_246076112.1">
    <property type="nucleotide sequence ID" value="NZ_FXZM01000007.1"/>
</dbReference>
<dbReference type="PANTHER" id="PTHR12147:SF26">
    <property type="entry name" value="PEPTIDASE M28 DOMAIN-CONTAINING PROTEIN"/>
    <property type="match status" value="1"/>
</dbReference>
<sequence>MQLVPKTAGRALRCTVGVAAAAALGLATAAPALASPTDPGGPTEHTDMGVTGADAMEHLQQLSDISLAHADDGYRAMDTAGYEAASEYVEGVLEGTGAFDVSRHTFEVADQTFGDVAFSVGEADYDVEPFAYSEAADPALSDAVLALPTDDSYGDGAGGELGCDATDFADVTDTIVLIQRGECAFGEKTANATEAGAAGVVIYNTEDGPINGTLGERMEGSAPTLGLQQADGEALRDALVEASEADPAEEVTADFTLETEFTTVETWNVIAETTAGDDDSVQMIGAHLDGVTEGPGVNDNASGVSGVLAAAEALAAQPTDVDHTVRFGFWGAEEVGLVGSTEYVNSLSSEELDRIQGYLNFDMIGSENYVVGTLDSDGSDVPLPPDVNVPEGSAELEAIFTDFFDEIGQPHVGTEFSGRSDYQAFIDNGVPASGLFSGADAIKTAEEVELFGGTEGVQQDRNYHTIDDTIENVSTESIDIFTPAIAFAAHSVAFELVDEPTEEPTDDPTGEPTDDPTEDPTGEPTDEPTTEPTDDPTDQPTDQPTDDPALMIAPDTVGVSDFVDADKGVDLSVTGLEPGDDVDFTVTPTSGQNTEEAVIEASADEDGVASTKVYGTSPDAADNYIGDYSVEVDGVDAADANAGAEQAAAEASAAADLSGTFSVVADEDAPGGGDDGDEGGNGGDDGDEGDRLPRTGADTLPLFAAGAALLVGGAAVVAATRSRRRS</sequence>
<dbReference type="Pfam" id="PF04389">
    <property type="entry name" value="Peptidase_M28"/>
    <property type="match status" value="1"/>
</dbReference>
<name>A0A2H1L591_9MICO</name>
<dbReference type="GO" id="GO:0006508">
    <property type="term" value="P:proteolysis"/>
    <property type="evidence" value="ECO:0007669"/>
    <property type="project" value="InterPro"/>
</dbReference>
<keyword evidence="3 8" id="KW-0732">Signal</keyword>
<feature type="compositionally biased region" description="Acidic residues" evidence="6">
    <location>
        <begin position="499"/>
        <end position="537"/>
    </location>
</feature>
<protein>
    <submittedName>
        <fullName evidence="10">LPXTG-motif cell wall anchor domain-containing protein</fullName>
    </submittedName>
</protein>
<dbReference type="Proteomes" id="UP000234462">
    <property type="component" value="Unassembled WGS sequence"/>
</dbReference>
<accession>A0A2H1L591</accession>
<evidence type="ECO:0000259" key="9">
    <source>
        <dbReference type="PROSITE" id="PS50847"/>
    </source>
</evidence>
<dbReference type="AlphaFoldDB" id="A0A2H1L591"/>
<feature type="chain" id="PRO_5013796257" evidence="8">
    <location>
        <begin position="35"/>
        <end position="726"/>
    </location>
</feature>
<keyword evidence="2" id="KW-0964">Secreted</keyword>
<reference evidence="11" key="1">
    <citation type="submission" date="2017-03" db="EMBL/GenBank/DDBJ databases">
        <authorList>
            <person name="Monnet C."/>
        </authorList>
    </citation>
    <scope>NUCLEOTIDE SEQUENCE [LARGE SCALE GENOMIC DNA]</scope>
    <source>
        <strain evidence="11">SJ5-8</strain>
    </source>
</reference>
<keyword evidence="5" id="KW-0572">Peptidoglycan-anchor</keyword>
<dbReference type="SUPFAM" id="SSF52025">
    <property type="entry name" value="PA domain"/>
    <property type="match status" value="1"/>
</dbReference>
<keyword evidence="7" id="KW-1133">Transmembrane helix</keyword>
<evidence type="ECO:0000313" key="10">
    <source>
        <dbReference type="EMBL" id="SMY12074.1"/>
    </source>
</evidence>
<gene>
    <name evidence="10" type="ORF">BJEO58_01668</name>
</gene>
<dbReference type="InterPro" id="IPR046450">
    <property type="entry name" value="PA_dom_sf"/>
</dbReference>
<keyword evidence="7" id="KW-0472">Membrane</keyword>
<dbReference type="InterPro" id="IPR007484">
    <property type="entry name" value="Peptidase_M28"/>
</dbReference>
<evidence type="ECO:0000313" key="11">
    <source>
        <dbReference type="Proteomes" id="UP000234462"/>
    </source>
</evidence>
<evidence type="ECO:0000256" key="6">
    <source>
        <dbReference type="SAM" id="MobiDB-lite"/>
    </source>
</evidence>
<keyword evidence="11" id="KW-1185">Reference proteome</keyword>
<evidence type="ECO:0000256" key="2">
    <source>
        <dbReference type="ARBA" id="ARBA00022525"/>
    </source>
</evidence>
<evidence type="ECO:0000256" key="4">
    <source>
        <dbReference type="ARBA" id="ARBA00022737"/>
    </source>
</evidence>
<dbReference type="NCBIfam" id="TIGR01167">
    <property type="entry name" value="LPXTG_anchor"/>
    <property type="match status" value="1"/>
</dbReference>
<dbReference type="InterPro" id="IPR006970">
    <property type="entry name" value="PT"/>
</dbReference>
<dbReference type="Gene3D" id="3.50.30.30">
    <property type="match status" value="1"/>
</dbReference>
<feature type="compositionally biased region" description="Low complexity" evidence="6">
    <location>
        <begin position="538"/>
        <end position="548"/>
    </location>
</feature>
<keyword evidence="7" id="KW-0812">Transmembrane</keyword>
<dbReference type="SUPFAM" id="SSF53187">
    <property type="entry name" value="Zn-dependent exopeptidases"/>
    <property type="match status" value="1"/>
</dbReference>
<dbReference type="InterPro" id="IPR003137">
    <property type="entry name" value="PA_domain"/>
</dbReference>
<keyword evidence="4" id="KW-0677">Repeat</keyword>
<evidence type="ECO:0000256" key="3">
    <source>
        <dbReference type="ARBA" id="ARBA00022729"/>
    </source>
</evidence>
<dbReference type="Pfam" id="PF04886">
    <property type="entry name" value="PT"/>
    <property type="match status" value="1"/>
</dbReference>
<dbReference type="EMBL" id="FXZM01000007">
    <property type="protein sequence ID" value="SMY12074.1"/>
    <property type="molecule type" value="Genomic_DNA"/>
</dbReference>
<feature type="signal peptide" evidence="8">
    <location>
        <begin position="1"/>
        <end position="34"/>
    </location>
</feature>
<proteinExistence type="predicted"/>
<feature type="region of interest" description="Disordered" evidence="6">
    <location>
        <begin position="602"/>
        <end position="622"/>
    </location>
</feature>
<keyword evidence="1" id="KW-0134">Cell wall</keyword>
<dbReference type="Gene3D" id="3.40.630.10">
    <property type="entry name" value="Zn peptidases"/>
    <property type="match status" value="1"/>
</dbReference>
<dbReference type="PANTHER" id="PTHR12147">
    <property type="entry name" value="METALLOPEPTIDASE M28 FAMILY MEMBER"/>
    <property type="match status" value="1"/>
</dbReference>
<organism evidence="10 11">
    <name type="scientific">Brevibacterium jeotgali</name>
    <dbReference type="NCBI Taxonomy" id="1262550"/>
    <lineage>
        <taxon>Bacteria</taxon>
        <taxon>Bacillati</taxon>
        <taxon>Actinomycetota</taxon>
        <taxon>Actinomycetes</taxon>
        <taxon>Micrococcales</taxon>
        <taxon>Brevibacteriaceae</taxon>
        <taxon>Brevibacterium</taxon>
    </lineage>
</organism>
<dbReference type="GO" id="GO:0008235">
    <property type="term" value="F:metalloexopeptidase activity"/>
    <property type="evidence" value="ECO:0007669"/>
    <property type="project" value="InterPro"/>
</dbReference>
<feature type="compositionally biased region" description="Acidic residues" evidence="6">
    <location>
        <begin position="665"/>
        <end position="688"/>
    </location>
</feature>